<keyword evidence="2 7" id="KW-0808">Transferase</keyword>
<dbReference type="InterPro" id="IPR032264">
    <property type="entry name" value="MenD_middle"/>
</dbReference>
<dbReference type="EMBL" id="FRAF01000001">
    <property type="protein sequence ID" value="SHJ48859.1"/>
    <property type="molecule type" value="Genomic_DNA"/>
</dbReference>
<keyword evidence="5 7" id="KW-0786">Thiamine pyrophosphate</keyword>
<dbReference type="GO" id="GO:0070204">
    <property type="term" value="F:2-succinyl-5-enolpyruvyl-6-hydroxy-3-cyclohexene-1-carboxylic-acid synthase activity"/>
    <property type="evidence" value="ECO:0007669"/>
    <property type="project" value="UniProtKB-UniRule"/>
</dbReference>
<dbReference type="PANTHER" id="PTHR42916:SF1">
    <property type="entry name" value="PROTEIN PHYLLO, CHLOROPLASTIC"/>
    <property type="match status" value="1"/>
</dbReference>
<protein>
    <recommendedName>
        <fullName evidence="7">2-succinyl-5-enolpyruvyl-6-hydroxy-3-cyclohexene-1-carboxylate synthase</fullName>
        <shortName evidence="7">SEPHCHC synthase</shortName>
        <ecNumber evidence="7">2.2.1.9</ecNumber>
    </recommendedName>
    <alternativeName>
        <fullName evidence="7">Menaquinone biosynthesis protein MenD</fullName>
    </alternativeName>
</protein>
<keyword evidence="3 7" id="KW-0479">Metal-binding</keyword>
<dbReference type="GO" id="GO:0000287">
    <property type="term" value="F:magnesium ion binding"/>
    <property type="evidence" value="ECO:0007669"/>
    <property type="project" value="UniProtKB-UniRule"/>
</dbReference>
<comment type="cofactor">
    <cofactor evidence="7">
        <name>thiamine diphosphate</name>
        <dbReference type="ChEBI" id="CHEBI:58937"/>
    </cofactor>
    <text evidence="7">Binds 1 thiamine pyrophosphate per subunit.</text>
</comment>
<comment type="cofactor">
    <cofactor evidence="7">
        <name>Mg(2+)</name>
        <dbReference type="ChEBI" id="CHEBI:18420"/>
    </cofactor>
    <cofactor evidence="7">
        <name>Mn(2+)</name>
        <dbReference type="ChEBI" id="CHEBI:29035"/>
    </cofactor>
</comment>
<comment type="subunit">
    <text evidence="7">Homodimer.</text>
</comment>
<dbReference type="STRING" id="1830138.SAMN05443507_10120"/>
<evidence type="ECO:0000256" key="6">
    <source>
        <dbReference type="ARBA" id="ARBA00023211"/>
    </source>
</evidence>
<dbReference type="SUPFAM" id="SSF52467">
    <property type="entry name" value="DHS-like NAD/FAD-binding domain"/>
    <property type="match status" value="1"/>
</dbReference>
<dbReference type="Pfam" id="PF16582">
    <property type="entry name" value="TPP_enzyme_M_2"/>
    <property type="match status" value="1"/>
</dbReference>
<dbReference type="RefSeq" id="WP_072872543.1">
    <property type="nucleotide sequence ID" value="NZ_FRAF01000001.1"/>
</dbReference>
<comment type="function">
    <text evidence="7">Catalyzes the thiamine diphosphate-dependent decarboxylation of 2-oxoglutarate and the subsequent addition of the resulting succinic semialdehyde-thiamine pyrophosphate anion to isochorismate to yield 2-succinyl-5-enolpyruvyl-6-hydroxy-3-cyclohexene-1-carboxylate (SEPHCHC).</text>
</comment>
<reference evidence="11" key="1">
    <citation type="submission" date="2016-11" db="EMBL/GenBank/DDBJ databases">
        <authorList>
            <person name="Varghese N."/>
            <person name="Submissions S."/>
        </authorList>
    </citation>
    <scope>NUCLEOTIDE SEQUENCE [LARGE SCALE GENOMIC DNA]</scope>
    <source>
        <strain evidence="11">USBA-503</strain>
    </source>
</reference>
<dbReference type="GO" id="GO:0030976">
    <property type="term" value="F:thiamine pyrophosphate binding"/>
    <property type="evidence" value="ECO:0007669"/>
    <property type="project" value="UniProtKB-UniRule"/>
</dbReference>
<dbReference type="InterPro" id="IPR029035">
    <property type="entry name" value="DHS-like_NAD/FAD-binding_dom"/>
</dbReference>
<evidence type="ECO:0000313" key="11">
    <source>
        <dbReference type="Proteomes" id="UP000184016"/>
    </source>
</evidence>
<proteinExistence type="inferred from homology"/>
<comment type="catalytic activity">
    <reaction evidence="7">
        <text>isochorismate + 2-oxoglutarate + H(+) = 5-enolpyruvoyl-6-hydroxy-2-succinyl-cyclohex-3-ene-1-carboxylate + CO2</text>
        <dbReference type="Rhea" id="RHEA:25593"/>
        <dbReference type="ChEBI" id="CHEBI:15378"/>
        <dbReference type="ChEBI" id="CHEBI:16526"/>
        <dbReference type="ChEBI" id="CHEBI:16810"/>
        <dbReference type="ChEBI" id="CHEBI:29780"/>
        <dbReference type="ChEBI" id="CHEBI:58818"/>
        <dbReference type="EC" id="2.2.1.9"/>
    </reaction>
</comment>
<dbReference type="InterPro" id="IPR012001">
    <property type="entry name" value="Thiamin_PyroP_enz_TPP-bd_dom"/>
</dbReference>
<keyword evidence="11" id="KW-1185">Reference proteome</keyword>
<comment type="similarity">
    <text evidence="7">Belongs to the TPP enzyme family. MenD subfamily.</text>
</comment>
<dbReference type="PANTHER" id="PTHR42916">
    <property type="entry name" value="2-SUCCINYL-5-ENOLPYRUVYL-6-HYDROXY-3-CYCLOHEXENE-1-CARBOXYLATE SYNTHASE"/>
    <property type="match status" value="1"/>
</dbReference>
<feature type="domain" description="Menaquinone biosynthesis protein MenD middle" evidence="9">
    <location>
        <begin position="216"/>
        <end position="372"/>
    </location>
</feature>
<dbReference type="Gene3D" id="3.40.50.970">
    <property type="match status" value="2"/>
</dbReference>
<evidence type="ECO:0000259" key="9">
    <source>
        <dbReference type="Pfam" id="PF16582"/>
    </source>
</evidence>
<comment type="pathway">
    <text evidence="7">Quinol/quinone metabolism; 1,4-dihydroxy-2-naphthoate biosynthesis; 1,4-dihydroxy-2-naphthoate from chorismate: step 2/7.</text>
</comment>
<accession>A0A1M6JQ41</accession>
<keyword evidence="4 7" id="KW-0460">Magnesium</keyword>
<dbReference type="GO" id="GO:0030145">
    <property type="term" value="F:manganese ion binding"/>
    <property type="evidence" value="ECO:0007669"/>
    <property type="project" value="UniProtKB-UniRule"/>
</dbReference>
<dbReference type="GO" id="GO:0009234">
    <property type="term" value="P:menaquinone biosynthetic process"/>
    <property type="evidence" value="ECO:0007669"/>
    <property type="project" value="UniProtKB-UniRule"/>
</dbReference>
<dbReference type="InterPro" id="IPR004433">
    <property type="entry name" value="MenaQ_synth_MenD"/>
</dbReference>
<organism evidence="10 11">
    <name type="scientific">Alicyclobacillus tolerans</name>
    <dbReference type="NCBI Taxonomy" id="90970"/>
    <lineage>
        <taxon>Bacteria</taxon>
        <taxon>Bacillati</taxon>
        <taxon>Bacillota</taxon>
        <taxon>Bacilli</taxon>
        <taxon>Bacillales</taxon>
        <taxon>Alicyclobacillaceae</taxon>
        <taxon>Alicyclobacillus</taxon>
    </lineage>
</organism>
<dbReference type="UniPathway" id="UPA00079"/>
<dbReference type="EC" id="2.2.1.9" evidence="7"/>
<dbReference type="Pfam" id="PF02776">
    <property type="entry name" value="TPP_enzyme_N"/>
    <property type="match status" value="1"/>
</dbReference>
<evidence type="ECO:0000313" key="10">
    <source>
        <dbReference type="EMBL" id="SHJ48859.1"/>
    </source>
</evidence>
<dbReference type="AlphaFoldDB" id="A0A1M6JQ41"/>
<evidence type="ECO:0000256" key="7">
    <source>
        <dbReference type="HAMAP-Rule" id="MF_01659"/>
    </source>
</evidence>
<feature type="domain" description="Thiamine pyrophosphate enzyme N-terminal TPP-binding" evidence="8">
    <location>
        <begin position="9"/>
        <end position="122"/>
    </location>
</feature>
<dbReference type="HAMAP" id="MF_01659">
    <property type="entry name" value="MenD"/>
    <property type="match status" value="1"/>
</dbReference>
<evidence type="ECO:0000256" key="2">
    <source>
        <dbReference type="ARBA" id="ARBA00022679"/>
    </source>
</evidence>
<evidence type="ECO:0000259" key="8">
    <source>
        <dbReference type="Pfam" id="PF02776"/>
    </source>
</evidence>
<dbReference type="CDD" id="cd02009">
    <property type="entry name" value="TPP_SHCHC_synthase"/>
    <property type="match status" value="1"/>
</dbReference>
<name>A0A1M6JQ41_9BACL</name>
<evidence type="ECO:0000256" key="5">
    <source>
        <dbReference type="ARBA" id="ARBA00023052"/>
    </source>
</evidence>
<comment type="pathway">
    <text evidence="7">Quinol/quinone metabolism; menaquinone biosynthesis.</text>
</comment>
<dbReference type="OrthoDB" id="9791859at2"/>
<dbReference type="NCBIfam" id="TIGR00173">
    <property type="entry name" value="menD"/>
    <property type="match status" value="1"/>
</dbReference>
<dbReference type="UniPathway" id="UPA01057">
    <property type="reaction ID" value="UER00164"/>
</dbReference>
<dbReference type="Gene3D" id="3.40.50.1220">
    <property type="entry name" value="TPP-binding domain"/>
    <property type="match status" value="1"/>
</dbReference>
<evidence type="ECO:0000256" key="1">
    <source>
        <dbReference type="ARBA" id="ARBA00022428"/>
    </source>
</evidence>
<keyword evidence="6 7" id="KW-0464">Manganese</keyword>
<evidence type="ECO:0000256" key="3">
    <source>
        <dbReference type="ARBA" id="ARBA00022723"/>
    </source>
</evidence>
<gene>
    <name evidence="7" type="primary">menD</name>
    <name evidence="10" type="ORF">SAMN05443507_10120</name>
</gene>
<dbReference type="PIRSF" id="PIRSF004983">
    <property type="entry name" value="MenD"/>
    <property type="match status" value="1"/>
</dbReference>
<dbReference type="InterPro" id="IPR029061">
    <property type="entry name" value="THDP-binding"/>
</dbReference>
<sequence>MSTQYLALAAFIDTLAGQGVEQIVISPGSRSAPLAILFARSGQFRIWTHLDERSAGFFALGLARASGKPVALLCTSGTAVANYHPAVVEAKYGQVPLLVLTADRPSELWQSGANQTIDQVKIFSSDAKWFAQAPLPEDSESMQLAFRHLAMRAVQHAKRLPEGPVHLNFPFREPLLPLKDAFSHIEPFDARKVSTGFIVPADEEIEYFSQLLKQSERPLIITGPMYNGEDARALAIFADQAGIPVLADVLSQVRNYAHQAPILTYGDWLARFWNSSHLPAPDLIIRVGAPPTSKAIGQTFLANHRVTQVILDPTETYADPFWTSSVWLPVRMSQWIGHSALQDVQKSVVRQHWLHQWLAAEERLGRILTDVMLNMADEANSLYEPLIARTAAEVWKSAIFLGNSTVVRDWNTFSGILQSSCVYGNRGASGIDGLVSSALGIAAIKGRTLLALGDISLYHDLNGLLMAKLEALPLTILLTHNNGGGIFHGLPQAAEEDVFPLFETPHGLDYQSILQTYGGSHQVVSNLRELRQVLMSDHQNHYLNLIVTHSDASASQKWRNELFAQAQQLLEEVREKW</sequence>
<keyword evidence="1 7" id="KW-0474">Menaquinone biosynthesis</keyword>
<dbReference type="SUPFAM" id="SSF52518">
    <property type="entry name" value="Thiamin diphosphate-binding fold (THDP-binding)"/>
    <property type="match status" value="2"/>
</dbReference>
<evidence type="ECO:0000256" key="4">
    <source>
        <dbReference type="ARBA" id="ARBA00022842"/>
    </source>
</evidence>
<dbReference type="CDD" id="cd07037">
    <property type="entry name" value="TPP_PYR_MenD"/>
    <property type="match status" value="1"/>
</dbReference>
<dbReference type="Proteomes" id="UP000184016">
    <property type="component" value="Unassembled WGS sequence"/>
</dbReference>